<feature type="compositionally biased region" description="Acidic residues" evidence="1">
    <location>
        <begin position="243"/>
        <end position="254"/>
    </location>
</feature>
<dbReference type="Pfam" id="PF01636">
    <property type="entry name" value="APH"/>
    <property type="match status" value="1"/>
</dbReference>
<organism evidence="3 4">
    <name type="scientific">Clonostachys solani</name>
    <dbReference type="NCBI Taxonomy" id="160281"/>
    <lineage>
        <taxon>Eukaryota</taxon>
        <taxon>Fungi</taxon>
        <taxon>Dikarya</taxon>
        <taxon>Ascomycota</taxon>
        <taxon>Pezizomycotina</taxon>
        <taxon>Sordariomycetes</taxon>
        <taxon>Hypocreomycetidae</taxon>
        <taxon>Hypocreales</taxon>
        <taxon>Bionectriaceae</taxon>
        <taxon>Clonostachys</taxon>
    </lineage>
</organism>
<accession>A0A9N9W4K6</accession>
<evidence type="ECO:0000256" key="1">
    <source>
        <dbReference type="SAM" id="MobiDB-lite"/>
    </source>
</evidence>
<dbReference type="InterPro" id="IPR011009">
    <property type="entry name" value="Kinase-like_dom_sf"/>
</dbReference>
<dbReference type="OrthoDB" id="2968323at2759"/>
<dbReference type="SUPFAM" id="SSF56112">
    <property type="entry name" value="Protein kinase-like (PK-like)"/>
    <property type="match status" value="1"/>
</dbReference>
<proteinExistence type="predicted"/>
<evidence type="ECO:0000313" key="3">
    <source>
        <dbReference type="EMBL" id="CAH0044813.1"/>
    </source>
</evidence>
<feature type="region of interest" description="Disordered" evidence="1">
    <location>
        <begin position="232"/>
        <end position="254"/>
    </location>
</feature>
<reference evidence="3" key="1">
    <citation type="submission" date="2021-10" db="EMBL/GenBank/DDBJ databases">
        <authorList>
            <person name="Piombo E."/>
        </authorList>
    </citation>
    <scope>NUCLEOTIDE SEQUENCE</scope>
</reference>
<protein>
    <recommendedName>
        <fullName evidence="2">Aminoglycoside phosphotransferase domain-containing protein</fullName>
    </recommendedName>
</protein>
<dbReference type="AlphaFoldDB" id="A0A9N9W4K6"/>
<keyword evidence="4" id="KW-1185">Reference proteome</keyword>
<dbReference type="InterPro" id="IPR051678">
    <property type="entry name" value="AGP_Transferase"/>
</dbReference>
<evidence type="ECO:0000313" key="4">
    <source>
        <dbReference type="Proteomes" id="UP000775872"/>
    </source>
</evidence>
<dbReference type="EMBL" id="CABFOC020000007">
    <property type="protein sequence ID" value="CAH0044813.1"/>
    <property type="molecule type" value="Genomic_DNA"/>
</dbReference>
<comment type="caution">
    <text evidence="3">The sequence shown here is derived from an EMBL/GenBank/DDBJ whole genome shotgun (WGS) entry which is preliminary data.</text>
</comment>
<gene>
    <name evidence="3" type="ORF">CSOL1703_00010552</name>
</gene>
<dbReference type="PANTHER" id="PTHR21310:SF13">
    <property type="entry name" value="AMINOGLYCOSIDE PHOSPHOTRANSFERASE DOMAIN-CONTAINING PROTEIN"/>
    <property type="match status" value="1"/>
</dbReference>
<sequence length="432" mass="49515">MSSSEMSGLKWVATLWGLEPRWTTNLDENAIQKTAQLALQRPCPDSIQFLAKGIFNKLYSVGTNNSEAVIRITMPILSELKTESEVATMHWVQRHTSLPVPNILAYESHCKNEIGFEWICMEKVKGKTLGDAWWELDFAAKERVIRQIAQFYSDTFSHQMKTIGSLYEHPSSEGQTTHIGKSTSLAFLVRGPQSEVQRGPFTSCRDWITAQLNAAEADCKHRLEVARAAEIASATKEQSVDEEKQEEGEDPEDLETSLTIITKLRGQIASFFPETSPEPTVLMHHDLNKHNILVNADGSLSGVVDWEWISTYPLSMACQYPGFIDGKDRSTKPVKSTYHHDDNGKVNELYWEHLEFYELHQLRILFMDTMRALQPRWVEVFNKSQRQRDFYIAIWTYDNPLNMKRLLKWLSDLESGIPDVMGLEERINNNTL</sequence>
<dbReference type="Gene3D" id="3.90.1200.10">
    <property type="match status" value="1"/>
</dbReference>
<name>A0A9N9W4K6_9HYPO</name>
<feature type="domain" description="Aminoglycoside phosphotransferase" evidence="2">
    <location>
        <begin position="47"/>
        <end position="307"/>
    </location>
</feature>
<dbReference type="Proteomes" id="UP000775872">
    <property type="component" value="Unassembled WGS sequence"/>
</dbReference>
<dbReference type="InterPro" id="IPR002575">
    <property type="entry name" value="Aminoglycoside_PTrfase"/>
</dbReference>
<dbReference type="PANTHER" id="PTHR21310">
    <property type="entry name" value="AMINOGLYCOSIDE PHOSPHOTRANSFERASE-RELATED-RELATED"/>
    <property type="match status" value="1"/>
</dbReference>
<evidence type="ECO:0000259" key="2">
    <source>
        <dbReference type="Pfam" id="PF01636"/>
    </source>
</evidence>